<sequence length="213" mass="25303">MASYPTEVRVELIKYYYRNGESFAATARHVRTLFGRNNAPTENTIKRIVVKFEATASAANERSTVRERQNTIRVLETIERVREHFTAQPSTSTSRASQELEIPRTTLRRILKQDLKMKPYKIQINQPLRPFDMERRFDLANEIIERIENGSISLERVWWLDESHFDVSGYVNKQNWRIENGSISLERVWWLDESHFDVSGYVNKQNWRQIIRI</sequence>
<dbReference type="Pfam" id="PF16087">
    <property type="entry name" value="DUF4817"/>
    <property type="match status" value="1"/>
</dbReference>
<evidence type="ECO:0000313" key="3">
    <source>
        <dbReference type="Proteomes" id="UP001458880"/>
    </source>
</evidence>
<dbReference type="InterPro" id="IPR032135">
    <property type="entry name" value="DUF4817"/>
</dbReference>
<dbReference type="AlphaFoldDB" id="A0AAW1IYE8"/>
<name>A0AAW1IYE8_POPJA</name>
<protein>
    <submittedName>
        <fullName evidence="2">Helix-turn-helix domain (DUF4817)</fullName>
    </submittedName>
</protein>
<dbReference type="EMBL" id="JASPKY010000479">
    <property type="protein sequence ID" value="KAK9695493.1"/>
    <property type="molecule type" value="Genomic_DNA"/>
</dbReference>
<organism evidence="2 3">
    <name type="scientific">Popillia japonica</name>
    <name type="common">Japanese beetle</name>
    <dbReference type="NCBI Taxonomy" id="7064"/>
    <lineage>
        <taxon>Eukaryota</taxon>
        <taxon>Metazoa</taxon>
        <taxon>Ecdysozoa</taxon>
        <taxon>Arthropoda</taxon>
        <taxon>Hexapoda</taxon>
        <taxon>Insecta</taxon>
        <taxon>Pterygota</taxon>
        <taxon>Neoptera</taxon>
        <taxon>Endopterygota</taxon>
        <taxon>Coleoptera</taxon>
        <taxon>Polyphaga</taxon>
        <taxon>Scarabaeiformia</taxon>
        <taxon>Scarabaeidae</taxon>
        <taxon>Rutelinae</taxon>
        <taxon>Popillia</taxon>
    </lineage>
</organism>
<evidence type="ECO:0000259" key="1">
    <source>
        <dbReference type="Pfam" id="PF16087"/>
    </source>
</evidence>
<accession>A0AAW1IYE8</accession>
<feature type="domain" description="DUF4817" evidence="1">
    <location>
        <begin position="7"/>
        <end position="55"/>
    </location>
</feature>
<dbReference type="PANTHER" id="PTHR47326:SF1">
    <property type="entry name" value="HTH PSQ-TYPE DOMAIN-CONTAINING PROTEIN"/>
    <property type="match status" value="1"/>
</dbReference>
<gene>
    <name evidence="2" type="ORF">QE152_g32533</name>
</gene>
<keyword evidence="3" id="KW-1185">Reference proteome</keyword>
<reference evidence="2 3" key="1">
    <citation type="journal article" date="2024" name="BMC Genomics">
        <title>De novo assembly and annotation of Popillia japonica's genome with initial clues to its potential as an invasive pest.</title>
        <authorList>
            <person name="Cucini C."/>
            <person name="Boschi S."/>
            <person name="Funari R."/>
            <person name="Cardaioli E."/>
            <person name="Iannotti N."/>
            <person name="Marturano G."/>
            <person name="Paoli F."/>
            <person name="Bruttini M."/>
            <person name="Carapelli A."/>
            <person name="Frati F."/>
            <person name="Nardi F."/>
        </authorList>
    </citation>
    <scope>NUCLEOTIDE SEQUENCE [LARGE SCALE GENOMIC DNA]</scope>
    <source>
        <strain evidence="2">DMR45628</strain>
    </source>
</reference>
<comment type="caution">
    <text evidence="2">The sequence shown here is derived from an EMBL/GenBank/DDBJ whole genome shotgun (WGS) entry which is preliminary data.</text>
</comment>
<evidence type="ECO:0000313" key="2">
    <source>
        <dbReference type="EMBL" id="KAK9695493.1"/>
    </source>
</evidence>
<proteinExistence type="predicted"/>
<dbReference type="Proteomes" id="UP001458880">
    <property type="component" value="Unassembled WGS sequence"/>
</dbReference>
<dbReference type="PANTHER" id="PTHR47326">
    <property type="entry name" value="TRANSPOSABLE ELEMENT TC3 TRANSPOSASE-LIKE PROTEIN"/>
    <property type="match status" value="1"/>
</dbReference>